<proteinExistence type="predicted"/>
<dbReference type="EMBL" id="OW240917">
    <property type="protein sequence ID" value="CAH2299140.1"/>
    <property type="molecule type" value="Genomic_DNA"/>
</dbReference>
<feature type="region of interest" description="Disordered" evidence="1">
    <location>
        <begin position="26"/>
        <end position="50"/>
    </location>
</feature>
<keyword evidence="3" id="KW-1185">Reference proteome</keyword>
<accession>A0AAD1SFX8</accession>
<feature type="non-terminal residue" evidence="2">
    <location>
        <position position="50"/>
    </location>
</feature>
<evidence type="ECO:0000313" key="2">
    <source>
        <dbReference type="EMBL" id="CAH2299140.1"/>
    </source>
</evidence>
<evidence type="ECO:0000313" key="3">
    <source>
        <dbReference type="Proteomes" id="UP001295444"/>
    </source>
</evidence>
<name>A0AAD1SFX8_PELCU</name>
<evidence type="ECO:0000256" key="1">
    <source>
        <dbReference type="SAM" id="MobiDB-lite"/>
    </source>
</evidence>
<gene>
    <name evidence="2" type="ORF">PECUL_23A050698</name>
</gene>
<dbReference type="AlphaFoldDB" id="A0AAD1SFX8"/>
<protein>
    <submittedName>
        <fullName evidence="2">Uncharacterized protein</fullName>
    </submittedName>
</protein>
<organism evidence="2 3">
    <name type="scientific">Pelobates cultripes</name>
    <name type="common">Western spadefoot toad</name>
    <dbReference type="NCBI Taxonomy" id="61616"/>
    <lineage>
        <taxon>Eukaryota</taxon>
        <taxon>Metazoa</taxon>
        <taxon>Chordata</taxon>
        <taxon>Craniata</taxon>
        <taxon>Vertebrata</taxon>
        <taxon>Euteleostomi</taxon>
        <taxon>Amphibia</taxon>
        <taxon>Batrachia</taxon>
        <taxon>Anura</taxon>
        <taxon>Pelobatoidea</taxon>
        <taxon>Pelobatidae</taxon>
        <taxon>Pelobates</taxon>
    </lineage>
</organism>
<reference evidence="2" key="1">
    <citation type="submission" date="2022-03" db="EMBL/GenBank/DDBJ databases">
        <authorList>
            <person name="Alioto T."/>
            <person name="Alioto T."/>
            <person name="Gomez Garrido J."/>
        </authorList>
    </citation>
    <scope>NUCLEOTIDE SEQUENCE</scope>
</reference>
<sequence length="50" mass="5615">MGRRSKKYKPDRPPSMVDIGNLLWPEMAPMSDEPSRTSSKESLLGTVPLQ</sequence>
<dbReference type="Proteomes" id="UP001295444">
    <property type="component" value="Chromosome 06"/>
</dbReference>